<dbReference type="OrthoDB" id="3238622at2759"/>
<dbReference type="GeneID" id="20676214"/>
<organism evidence="2 3">
    <name type="scientific">Heterobasidion irregulare (strain TC 32-1)</name>
    <dbReference type="NCBI Taxonomy" id="747525"/>
    <lineage>
        <taxon>Eukaryota</taxon>
        <taxon>Fungi</taxon>
        <taxon>Dikarya</taxon>
        <taxon>Basidiomycota</taxon>
        <taxon>Agaricomycotina</taxon>
        <taxon>Agaricomycetes</taxon>
        <taxon>Russulales</taxon>
        <taxon>Bondarzewiaceae</taxon>
        <taxon>Heterobasidion</taxon>
        <taxon>Heterobasidion annosum species complex</taxon>
    </lineage>
</organism>
<dbReference type="HOGENOM" id="CLU_052397_2_1_1"/>
<dbReference type="Proteomes" id="UP000030671">
    <property type="component" value="Unassembled WGS sequence"/>
</dbReference>
<dbReference type="RefSeq" id="XP_009547053.1">
    <property type="nucleotide sequence ID" value="XM_009548758.1"/>
</dbReference>
<keyword evidence="3" id="KW-1185">Reference proteome</keyword>
<dbReference type="KEGG" id="hir:HETIRDRAFT_451918"/>
<dbReference type="InParanoid" id="W4K3A9"/>
<evidence type="ECO:0008006" key="4">
    <source>
        <dbReference type="Google" id="ProtNLM"/>
    </source>
</evidence>
<accession>W4K3A9</accession>
<name>W4K3A9_HETIT</name>
<evidence type="ECO:0000256" key="1">
    <source>
        <dbReference type="SAM" id="MobiDB-lite"/>
    </source>
</evidence>
<dbReference type="AlphaFoldDB" id="W4K3A9"/>
<evidence type="ECO:0000313" key="3">
    <source>
        <dbReference type="Proteomes" id="UP000030671"/>
    </source>
</evidence>
<gene>
    <name evidence="2" type="ORF">HETIRDRAFT_451918</name>
</gene>
<sequence length="256" mass="28105">MFSLPQSPPSNALSSDGTGIGRASESEIALDEDSRTVEHFLRMICGLAIPELDSWDVVDPLLYAAEKYDTPGPVSIIRALLRTPPFLGAPLHLYATACRWGWELEARIAATLTLSLNLYAPENRAGLLKLKTHSLLALIDLHHSRREKLRARLSQPPFLTDGQMGDGSARCPRCGDALDYVAWRELKLHMILEIDLKPSGESFKEGLESWPAAKACWAAKCRKTGCMSSVFDKVLTSRVILEAIAALPNSVEGPIE</sequence>
<dbReference type="eggNOG" id="ENOG502SJ9A">
    <property type="taxonomic scope" value="Eukaryota"/>
</dbReference>
<reference evidence="2 3" key="1">
    <citation type="journal article" date="2012" name="New Phytol.">
        <title>Insight into trade-off between wood decay and parasitism from the genome of a fungal forest pathogen.</title>
        <authorList>
            <person name="Olson A."/>
            <person name="Aerts A."/>
            <person name="Asiegbu F."/>
            <person name="Belbahri L."/>
            <person name="Bouzid O."/>
            <person name="Broberg A."/>
            <person name="Canback B."/>
            <person name="Coutinho P.M."/>
            <person name="Cullen D."/>
            <person name="Dalman K."/>
            <person name="Deflorio G."/>
            <person name="van Diepen L.T."/>
            <person name="Dunand C."/>
            <person name="Duplessis S."/>
            <person name="Durling M."/>
            <person name="Gonthier P."/>
            <person name="Grimwood J."/>
            <person name="Fossdal C.G."/>
            <person name="Hansson D."/>
            <person name="Henrissat B."/>
            <person name="Hietala A."/>
            <person name="Himmelstrand K."/>
            <person name="Hoffmeister D."/>
            <person name="Hogberg N."/>
            <person name="James T.Y."/>
            <person name="Karlsson M."/>
            <person name="Kohler A."/>
            <person name="Kues U."/>
            <person name="Lee Y.H."/>
            <person name="Lin Y.C."/>
            <person name="Lind M."/>
            <person name="Lindquist E."/>
            <person name="Lombard V."/>
            <person name="Lucas S."/>
            <person name="Lunden K."/>
            <person name="Morin E."/>
            <person name="Murat C."/>
            <person name="Park J."/>
            <person name="Raffaello T."/>
            <person name="Rouze P."/>
            <person name="Salamov A."/>
            <person name="Schmutz J."/>
            <person name="Solheim H."/>
            <person name="Stahlberg J."/>
            <person name="Velez H."/>
            <person name="de Vries R.P."/>
            <person name="Wiebenga A."/>
            <person name="Woodward S."/>
            <person name="Yakovlev I."/>
            <person name="Garbelotto M."/>
            <person name="Martin F."/>
            <person name="Grigoriev I.V."/>
            <person name="Stenlid J."/>
        </authorList>
    </citation>
    <scope>NUCLEOTIDE SEQUENCE [LARGE SCALE GENOMIC DNA]</scope>
    <source>
        <strain evidence="2 3">TC 32-1</strain>
    </source>
</reference>
<protein>
    <recommendedName>
        <fullName evidence="4">BTB domain-containing protein</fullName>
    </recommendedName>
</protein>
<dbReference type="EMBL" id="KI925459">
    <property type="protein sequence ID" value="ETW80282.1"/>
    <property type="molecule type" value="Genomic_DNA"/>
</dbReference>
<dbReference type="STRING" id="747525.W4K3A9"/>
<feature type="region of interest" description="Disordered" evidence="1">
    <location>
        <begin position="1"/>
        <end position="20"/>
    </location>
</feature>
<proteinExistence type="predicted"/>
<evidence type="ECO:0000313" key="2">
    <source>
        <dbReference type="EMBL" id="ETW80282.1"/>
    </source>
</evidence>